<dbReference type="PANTHER" id="PTHR33223">
    <property type="entry name" value="CCHC-TYPE DOMAIN-CONTAINING PROTEIN"/>
    <property type="match status" value="1"/>
</dbReference>
<dbReference type="Proteomes" id="UP000663865">
    <property type="component" value="Unassembled WGS sequence"/>
</dbReference>
<evidence type="ECO:0000313" key="4">
    <source>
        <dbReference type="Proteomes" id="UP000663865"/>
    </source>
</evidence>
<dbReference type="PANTHER" id="PTHR33223:SF6">
    <property type="entry name" value="CCHC-TYPE DOMAIN-CONTAINING PROTEIN"/>
    <property type="match status" value="1"/>
</dbReference>
<feature type="domain" description="Ty3 transposon capsid-like protein" evidence="2">
    <location>
        <begin position="46"/>
        <end position="202"/>
    </location>
</feature>
<evidence type="ECO:0000256" key="1">
    <source>
        <dbReference type="SAM" id="MobiDB-lite"/>
    </source>
</evidence>
<dbReference type="InterPro" id="IPR045358">
    <property type="entry name" value="Ty3_capsid"/>
</dbReference>
<accession>A0A817WEI1</accession>
<feature type="region of interest" description="Disordered" evidence="1">
    <location>
        <begin position="242"/>
        <end position="289"/>
    </location>
</feature>
<comment type="caution">
    <text evidence="3">The sequence shown here is derived from an EMBL/GenBank/DDBJ whole genome shotgun (WGS) entry which is preliminary data.</text>
</comment>
<name>A0A817WEI1_9BILA</name>
<sequence length="335" mass="37860">MVNLDTIDGIGERPVINSTIVSDSFSTPISDQTQNDLRKAIAGNLIKNPKSFKGGKDDVKKWIEEIEHLLDVAHITDATRLNLISYSLRGDALEWFKNNRLLFSSRNIFVSELIRAFTSSFHEELAFKKLESYSQGEHQSIRSFFNEVLKLCKDADSTMSEATKLKNLLNKTKPSIQFEVRKKKPTSTVEFLEHAKEAKELMQLSNLTSRSTAIDTLVNIHFNTTCQSIICTYSNPNSSSFLYSQSTQNKSRPTNNFSRYPQQETSFNSTNHTHKPYQQPRPNYSSNNYSRERTANTISLPQTTTTAIPLNESYPSAICSQCNQSGHEAAACSNF</sequence>
<reference evidence="3" key="1">
    <citation type="submission" date="2021-02" db="EMBL/GenBank/DDBJ databases">
        <authorList>
            <person name="Nowell W R."/>
        </authorList>
    </citation>
    <scope>NUCLEOTIDE SEQUENCE</scope>
</reference>
<dbReference type="AlphaFoldDB" id="A0A817WEI1"/>
<feature type="compositionally biased region" description="Polar residues" evidence="1">
    <location>
        <begin position="280"/>
        <end position="289"/>
    </location>
</feature>
<evidence type="ECO:0000259" key="2">
    <source>
        <dbReference type="Pfam" id="PF19259"/>
    </source>
</evidence>
<dbReference type="EMBL" id="CAJNYV010000278">
    <property type="protein sequence ID" value="CAF3354553.1"/>
    <property type="molecule type" value="Genomic_DNA"/>
</dbReference>
<feature type="compositionally biased region" description="Polar residues" evidence="1">
    <location>
        <begin position="242"/>
        <end position="271"/>
    </location>
</feature>
<protein>
    <recommendedName>
        <fullName evidence="2">Ty3 transposon capsid-like protein domain-containing protein</fullName>
    </recommendedName>
</protein>
<proteinExistence type="predicted"/>
<evidence type="ECO:0000313" key="3">
    <source>
        <dbReference type="EMBL" id="CAF3354553.1"/>
    </source>
</evidence>
<gene>
    <name evidence="3" type="ORF">KIK155_LOCUS3920</name>
</gene>
<dbReference type="Pfam" id="PF19259">
    <property type="entry name" value="Ty3_capsid"/>
    <property type="match status" value="1"/>
</dbReference>
<organism evidence="3 4">
    <name type="scientific">Rotaria socialis</name>
    <dbReference type="NCBI Taxonomy" id="392032"/>
    <lineage>
        <taxon>Eukaryota</taxon>
        <taxon>Metazoa</taxon>
        <taxon>Spiralia</taxon>
        <taxon>Gnathifera</taxon>
        <taxon>Rotifera</taxon>
        <taxon>Eurotatoria</taxon>
        <taxon>Bdelloidea</taxon>
        <taxon>Philodinida</taxon>
        <taxon>Philodinidae</taxon>
        <taxon>Rotaria</taxon>
    </lineage>
</organism>